<dbReference type="AlphaFoldDB" id="A0A397SVJ8"/>
<gene>
    <name evidence="1" type="ORF">C1645_826010</name>
</gene>
<accession>A0A397SVJ8</accession>
<organism evidence="1 2">
    <name type="scientific">Glomus cerebriforme</name>
    <dbReference type="NCBI Taxonomy" id="658196"/>
    <lineage>
        <taxon>Eukaryota</taxon>
        <taxon>Fungi</taxon>
        <taxon>Fungi incertae sedis</taxon>
        <taxon>Mucoromycota</taxon>
        <taxon>Glomeromycotina</taxon>
        <taxon>Glomeromycetes</taxon>
        <taxon>Glomerales</taxon>
        <taxon>Glomeraceae</taxon>
        <taxon>Glomus</taxon>
    </lineage>
</organism>
<proteinExistence type="predicted"/>
<reference evidence="1 2" key="1">
    <citation type="submission" date="2018-06" db="EMBL/GenBank/DDBJ databases">
        <title>Comparative genomics reveals the genomic features of Rhizophagus irregularis, R. cerebriforme, R. diaphanum and Gigaspora rosea, and their symbiotic lifestyle signature.</title>
        <authorList>
            <person name="Morin E."/>
            <person name="San Clemente H."/>
            <person name="Chen E.C.H."/>
            <person name="De La Providencia I."/>
            <person name="Hainaut M."/>
            <person name="Kuo A."/>
            <person name="Kohler A."/>
            <person name="Murat C."/>
            <person name="Tang N."/>
            <person name="Roy S."/>
            <person name="Loubradou J."/>
            <person name="Henrissat B."/>
            <person name="Grigoriev I.V."/>
            <person name="Corradi N."/>
            <person name="Roux C."/>
            <person name="Martin F.M."/>
        </authorList>
    </citation>
    <scope>NUCLEOTIDE SEQUENCE [LARGE SCALE GENOMIC DNA]</scope>
    <source>
        <strain evidence="1 2">DAOM 227022</strain>
    </source>
</reference>
<protein>
    <submittedName>
        <fullName evidence="1">Uncharacterized protein</fullName>
    </submittedName>
</protein>
<dbReference type="EMBL" id="QKYT01000253">
    <property type="protein sequence ID" value="RIA88656.1"/>
    <property type="molecule type" value="Genomic_DNA"/>
</dbReference>
<evidence type="ECO:0000313" key="1">
    <source>
        <dbReference type="EMBL" id="RIA88656.1"/>
    </source>
</evidence>
<evidence type="ECO:0000313" key="2">
    <source>
        <dbReference type="Proteomes" id="UP000265703"/>
    </source>
</evidence>
<keyword evidence="2" id="KW-1185">Reference proteome</keyword>
<name>A0A397SVJ8_9GLOM</name>
<sequence>MDLSKESSDPFTSNVFCAQPLSNQSKINESLQNELRNDAISHNNFPVNKVMVLSPYIEKEPELISSYNQVVLDKDKGKKREYITERDFCTVIPFSSLNTIKTDDENYNHNKNKGKGKDKEYEHITERDYRAIFPSISLNTMQADYEYNIPEPTSTKINHTPVELQLCEPNYVGCIENERDFPAITPSISSNTMQSDYEYSISETTATKIRPVVNHTPVEQQLCESSSVGCIKKVISFFNSYDDTFNIVIDFSDKYQEIFPEDSFHLQPFHNNPYVLLEILNNLLLNRLNLDDDVENLARLEHLAEEYYVKLTSAGIYVDVIAEFDFAKGLDDETDADVEEHIIK</sequence>
<dbReference type="Proteomes" id="UP000265703">
    <property type="component" value="Unassembled WGS sequence"/>
</dbReference>
<comment type="caution">
    <text evidence="1">The sequence shown here is derived from an EMBL/GenBank/DDBJ whole genome shotgun (WGS) entry which is preliminary data.</text>
</comment>